<keyword evidence="7" id="KW-1185">Reference proteome</keyword>
<dbReference type="InterPro" id="IPR048742">
    <property type="entry name" value="Pus10_N_euk"/>
</dbReference>
<keyword evidence="4" id="KW-0413">Isomerase</keyword>
<evidence type="ECO:0000259" key="6">
    <source>
        <dbReference type="Pfam" id="PF21238"/>
    </source>
</evidence>
<dbReference type="GeneID" id="100378468"/>
<evidence type="ECO:0000256" key="2">
    <source>
        <dbReference type="ARBA" id="ARBA00012787"/>
    </source>
</evidence>
<evidence type="ECO:0000259" key="5">
    <source>
        <dbReference type="Pfam" id="PF21237"/>
    </source>
</evidence>
<dbReference type="RefSeq" id="XP_006817042.1">
    <property type="nucleotide sequence ID" value="XM_006816979.1"/>
</dbReference>
<protein>
    <recommendedName>
        <fullName evidence="2">tRNA pseudouridine(55) synthase</fullName>
        <ecNumber evidence="2">5.4.99.25</ecNumber>
    </recommendedName>
</protein>
<evidence type="ECO:0000256" key="1">
    <source>
        <dbReference type="ARBA" id="ARBA00009652"/>
    </source>
</evidence>
<evidence type="ECO:0000313" key="8">
    <source>
        <dbReference type="RefSeq" id="XP_006817042.1"/>
    </source>
</evidence>
<dbReference type="PANTHER" id="PTHR21568:SF0">
    <property type="entry name" value="TRNA PSEUDOURIDINE SYNTHASE PUS10"/>
    <property type="match status" value="1"/>
</dbReference>
<dbReference type="PANTHER" id="PTHR21568">
    <property type="entry name" value="TRNA PSEUDOURIDINE SYNTHASE PUS10"/>
    <property type="match status" value="1"/>
</dbReference>
<dbReference type="InterPro" id="IPR048741">
    <property type="entry name" value="Pus10-like_C"/>
</dbReference>
<feature type="domain" description="Pus10 N-terminal eukaryotes" evidence="5">
    <location>
        <begin position="106"/>
        <end position="266"/>
    </location>
</feature>
<dbReference type="Proteomes" id="UP000694865">
    <property type="component" value="Unplaced"/>
</dbReference>
<dbReference type="EC" id="5.4.99.25" evidence="2"/>
<dbReference type="InterPro" id="IPR039894">
    <property type="entry name" value="Pus10-like"/>
</dbReference>
<organism evidence="7 8">
    <name type="scientific">Saccoglossus kowalevskii</name>
    <name type="common">Acorn worm</name>
    <dbReference type="NCBI Taxonomy" id="10224"/>
    <lineage>
        <taxon>Eukaryota</taxon>
        <taxon>Metazoa</taxon>
        <taxon>Hemichordata</taxon>
        <taxon>Enteropneusta</taxon>
        <taxon>Harrimaniidae</taxon>
        <taxon>Saccoglossus</taxon>
    </lineage>
</organism>
<dbReference type="Pfam" id="PF21237">
    <property type="entry name" value="Pus10_N_euk"/>
    <property type="match status" value="1"/>
</dbReference>
<dbReference type="Gene3D" id="1.10.10.2050">
    <property type="match status" value="1"/>
</dbReference>
<dbReference type="NCBIfam" id="TIGR01213">
    <property type="entry name" value="pseudo_Pus10arc"/>
    <property type="match status" value="1"/>
</dbReference>
<dbReference type="Gene3D" id="3.30.70.3190">
    <property type="match status" value="1"/>
</dbReference>
<evidence type="ECO:0000313" key="7">
    <source>
        <dbReference type="Proteomes" id="UP000694865"/>
    </source>
</evidence>
<dbReference type="SUPFAM" id="SSF55120">
    <property type="entry name" value="Pseudouridine synthase"/>
    <property type="match status" value="1"/>
</dbReference>
<feature type="domain" description="Pus10-like C-terminal" evidence="6">
    <location>
        <begin position="279"/>
        <end position="507"/>
    </location>
</feature>
<comment type="similarity">
    <text evidence="1">Belongs to the pseudouridine synthase Pus10 family.</text>
</comment>
<keyword evidence="3" id="KW-0819">tRNA processing</keyword>
<dbReference type="Gene3D" id="3.30.70.2510">
    <property type="match status" value="1"/>
</dbReference>
<dbReference type="InterPro" id="IPR020103">
    <property type="entry name" value="PsdUridine_synth_cat_dom_sf"/>
</dbReference>
<evidence type="ECO:0000256" key="3">
    <source>
        <dbReference type="ARBA" id="ARBA00022694"/>
    </source>
</evidence>
<proteinExistence type="inferred from homology"/>
<accession>A0ABM0MAK1</accession>
<sequence>MCCLRICNVKYVVIHIMESKKNDRQKQFQFLSSIDDMLAVMVELHHIKCCPRCILRFCGEKNTQPYRRSIEEVKRMIHTAECNTETSNVVGPGSIEDNNHALPFTCSSCLGILQICSDDKFLNEITGHIEEADYQFRNYVFAISLPLQLLVREHSILLHLKDKFSGLYKVKTTESIASIKEILKWVFSPMLADVLHVNYTFLGPFEIALSFTHPETASECELFVDRKEFIALHAKKRRKLSDVRHITKPSVSTALSKLGDEEMKKRVDVHLLMNYCVFSGRYNKYSRLLSQTPWILEGERKTESSVEELICEKIKDVLQADGYNFSSSGREDVDVCTFGKGRPFVVEYLNPHRSLLPQRVLTQLQKDINDSTKDIAVRDLQIVDKEEIGKLKEGELSKTKSYSALIWIDKKITPEDISFLQNIKDLKLEQKTPIRVLHRRPLAVRVRSVHTMSAEFIDEQHFRLKLCTQAGTYIKEFVHGDFGRTQPSLGTLMKANTDILELDVESVNVDWPRQLET</sequence>
<reference evidence="8" key="1">
    <citation type="submission" date="2025-08" db="UniProtKB">
        <authorList>
            <consortium name="RefSeq"/>
        </authorList>
    </citation>
    <scope>IDENTIFICATION</scope>
    <source>
        <tissue evidence="8">Testes</tissue>
    </source>
</reference>
<dbReference type="Pfam" id="PF21238">
    <property type="entry name" value="Pus10_C"/>
    <property type="match status" value="1"/>
</dbReference>
<evidence type="ECO:0000256" key="4">
    <source>
        <dbReference type="ARBA" id="ARBA00023235"/>
    </source>
</evidence>
<name>A0ABM0MAK1_SACKO</name>
<gene>
    <name evidence="8" type="primary">LOC100378468</name>
</gene>